<accession>A0A3D8WWV7</accession>
<protein>
    <submittedName>
        <fullName evidence="1">Uncharacterized protein</fullName>
    </submittedName>
</protein>
<reference evidence="1 2" key="1">
    <citation type="journal article" date="2018" name="Appl. Environ. Microbiol.">
        <title>Antimicrobial susceptibility testing and tentative epidemiological cut-off values of five Bacillus species relevant for use as animal feed additives or for plant protection.</title>
        <authorList>
            <person name="Agerso Y."/>
            <person name="Stuer-Lauridsen B."/>
            <person name="Bjerre K."/>
            <person name="Jensen M.G."/>
            <person name="Johansen E."/>
            <person name="Bennedsen M."/>
            <person name="Brockmann E."/>
            <person name="Nielsen B."/>
        </authorList>
    </citation>
    <scope>NUCLEOTIDE SEQUENCE [LARGE SCALE GENOMIC DNA]</scope>
    <source>
        <strain evidence="1 2">CHCC20162</strain>
    </source>
</reference>
<dbReference type="EMBL" id="PQWM01000032">
    <property type="protein sequence ID" value="RDZ10100.1"/>
    <property type="molecule type" value="Genomic_DNA"/>
</dbReference>
<dbReference type="RefSeq" id="WP_116077446.1">
    <property type="nucleotide sequence ID" value="NZ_CP187632.1"/>
</dbReference>
<evidence type="ECO:0000313" key="1">
    <source>
        <dbReference type="EMBL" id="RDZ10100.1"/>
    </source>
</evidence>
<proteinExistence type="predicted"/>
<dbReference type="Proteomes" id="UP000256519">
    <property type="component" value="Unassembled WGS sequence"/>
</dbReference>
<evidence type="ECO:0000313" key="2">
    <source>
        <dbReference type="Proteomes" id="UP000256519"/>
    </source>
</evidence>
<sequence length="362" mass="42864">MNNTLLEELNIVQKNYLSLLKELNMIPQDKISFDKIDSLNVFWYENRNIVNLAFEYLFKEKDTYCFSAATIFDVDDKNQNSFFLLGDYHIFDDPIPSYLNTLGISDKVYSKKMKMIILNTIKDNIRIIEEMKGNIIILPLRYLSVILNQHHKEFDDIAKKLFCNLFMDIKNIEEYKQKVVTIDNLVEHLDKQSSQSILLFDGDNPLETWKLRMQKYKEENDYFDTSTLSSGDIFFLSVFGHLRQALALIDMTSTFGVIPFIRSFIPLHYYVLLASILEHNLKNELRFTQVNDSCWKTKVSYFLYREFREREFNYSLEELKQKANSIDFEDKVFSDLGYSPDIQEISTIIYVVNKYLDEIEKS</sequence>
<organism evidence="1 2">
    <name type="scientific">Priestia megaterium</name>
    <name type="common">Bacillus megaterium</name>
    <dbReference type="NCBI Taxonomy" id="1404"/>
    <lineage>
        <taxon>Bacteria</taxon>
        <taxon>Bacillati</taxon>
        <taxon>Bacillota</taxon>
        <taxon>Bacilli</taxon>
        <taxon>Bacillales</taxon>
        <taxon>Bacillaceae</taxon>
        <taxon>Priestia</taxon>
    </lineage>
</organism>
<comment type="caution">
    <text evidence="1">The sequence shown here is derived from an EMBL/GenBank/DDBJ whole genome shotgun (WGS) entry which is preliminary data.</text>
</comment>
<dbReference type="AlphaFoldDB" id="A0A3D8WWV7"/>
<name>A0A3D8WWV7_PRIMG</name>
<gene>
    <name evidence="1" type="ORF">C3744_23670</name>
</gene>